<dbReference type="Gene3D" id="1.10.10.60">
    <property type="entry name" value="Homeodomain-like"/>
    <property type="match status" value="1"/>
</dbReference>
<dbReference type="PANTHER" id="PTHR43280:SF32">
    <property type="entry name" value="TRANSCRIPTIONAL REGULATORY PROTEIN"/>
    <property type="match status" value="1"/>
</dbReference>
<dbReference type="RefSeq" id="WP_188439917.1">
    <property type="nucleotide sequence ID" value="NZ_BMGK01000003.1"/>
</dbReference>
<reference evidence="5" key="2">
    <citation type="submission" date="2020-09" db="EMBL/GenBank/DDBJ databases">
        <authorList>
            <person name="Sun Q."/>
            <person name="Zhou Y."/>
        </authorList>
    </citation>
    <scope>NUCLEOTIDE SEQUENCE</scope>
    <source>
        <strain evidence="5">CGMCC 1.12924</strain>
    </source>
</reference>
<name>A0A8J2V9B3_9FLAO</name>
<sequence>MKGILNIKRLTKDINFKTSNEVYRVFWFSEGLDKVKIDGEDISGYPNLIIFTIPEKNIELHCQHNMCGWVLEFSKDYFDLLGFEPLIIKDAMIYYAMGQIPKIVLSPKIGLRVQAMFEMIDEMSGSNIPNKENGMFSLLRTILIYCDSKCNINPNKDQNSHELNTVLTYKNLVSKHYHKWHKVSDYADAMHISSKYLNQHVKNVMGVTAKHLIKEQLLMHARRDLKFTDRSIKEIALYLGFNEPFHFSNFFKKSTGIAPSDFRIV</sequence>
<evidence type="ECO:0000256" key="2">
    <source>
        <dbReference type="ARBA" id="ARBA00023125"/>
    </source>
</evidence>
<feature type="domain" description="HTH araC/xylS-type" evidence="4">
    <location>
        <begin position="167"/>
        <end position="265"/>
    </location>
</feature>
<dbReference type="InterPro" id="IPR020449">
    <property type="entry name" value="Tscrpt_reg_AraC-type_HTH"/>
</dbReference>
<protein>
    <recommendedName>
        <fullName evidence="4">HTH araC/xylS-type domain-containing protein</fullName>
    </recommendedName>
</protein>
<dbReference type="EMBL" id="BMGK01000003">
    <property type="protein sequence ID" value="GGD87110.1"/>
    <property type="molecule type" value="Genomic_DNA"/>
</dbReference>
<dbReference type="GO" id="GO:0043565">
    <property type="term" value="F:sequence-specific DNA binding"/>
    <property type="evidence" value="ECO:0007669"/>
    <property type="project" value="InterPro"/>
</dbReference>
<dbReference type="InterPro" id="IPR018060">
    <property type="entry name" value="HTH_AraC"/>
</dbReference>
<dbReference type="PANTHER" id="PTHR43280">
    <property type="entry name" value="ARAC-FAMILY TRANSCRIPTIONAL REGULATOR"/>
    <property type="match status" value="1"/>
</dbReference>
<dbReference type="GO" id="GO:0003700">
    <property type="term" value="F:DNA-binding transcription factor activity"/>
    <property type="evidence" value="ECO:0007669"/>
    <property type="project" value="InterPro"/>
</dbReference>
<dbReference type="PROSITE" id="PS01124">
    <property type="entry name" value="HTH_ARAC_FAMILY_2"/>
    <property type="match status" value="1"/>
</dbReference>
<dbReference type="Pfam" id="PF12833">
    <property type="entry name" value="HTH_18"/>
    <property type="match status" value="1"/>
</dbReference>
<proteinExistence type="predicted"/>
<dbReference type="InterPro" id="IPR009057">
    <property type="entry name" value="Homeodomain-like_sf"/>
</dbReference>
<evidence type="ECO:0000259" key="4">
    <source>
        <dbReference type="PROSITE" id="PS01124"/>
    </source>
</evidence>
<organism evidence="5 6">
    <name type="scientific">Planktosalinus lacus</name>
    <dbReference type="NCBI Taxonomy" id="1526573"/>
    <lineage>
        <taxon>Bacteria</taxon>
        <taxon>Pseudomonadati</taxon>
        <taxon>Bacteroidota</taxon>
        <taxon>Flavobacteriia</taxon>
        <taxon>Flavobacteriales</taxon>
        <taxon>Flavobacteriaceae</taxon>
        <taxon>Planktosalinus</taxon>
    </lineage>
</organism>
<keyword evidence="3" id="KW-0804">Transcription</keyword>
<dbReference type="AlphaFoldDB" id="A0A8J2V9B3"/>
<dbReference type="PRINTS" id="PR00032">
    <property type="entry name" value="HTHARAC"/>
</dbReference>
<evidence type="ECO:0000256" key="1">
    <source>
        <dbReference type="ARBA" id="ARBA00023015"/>
    </source>
</evidence>
<evidence type="ECO:0000313" key="6">
    <source>
        <dbReference type="Proteomes" id="UP000652231"/>
    </source>
</evidence>
<keyword evidence="2" id="KW-0238">DNA-binding</keyword>
<reference evidence="5" key="1">
    <citation type="journal article" date="2014" name="Int. J. Syst. Evol. Microbiol.">
        <title>Complete genome sequence of Corynebacterium casei LMG S-19264T (=DSM 44701T), isolated from a smear-ripened cheese.</title>
        <authorList>
            <consortium name="US DOE Joint Genome Institute (JGI-PGF)"/>
            <person name="Walter F."/>
            <person name="Albersmeier A."/>
            <person name="Kalinowski J."/>
            <person name="Ruckert C."/>
        </authorList>
    </citation>
    <scope>NUCLEOTIDE SEQUENCE</scope>
    <source>
        <strain evidence="5">CGMCC 1.12924</strain>
    </source>
</reference>
<evidence type="ECO:0000256" key="3">
    <source>
        <dbReference type="ARBA" id="ARBA00023163"/>
    </source>
</evidence>
<keyword evidence="6" id="KW-1185">Reference proteome</keyword>
<gene>
    <name evidence="5" type="ORF">GCM10011312_08960</name>
</gene>
<accession>A0A8J2V9B3</accession>
<keyword evidence="1" id="KW-0805">Transcription regulation</keyword>
<dbReference type="SUPFAM" id="SSF46689">
    <property type="entry name" value="Homeodomain-like"/>
    <property type="match status" value="1"/>
</dbReference>
<dbReference type="SMART" id="SM00342">
    <property type="entry name" value="HTH_ARAC"/>
    <property type="match status" value="1"/>
</dbReference>
<comment type="caution">
    <text evidence="5">The sequence shown here is derived from an EMBL/GenBank/DDBJ whole genome shotgun (WGS) entry which is preliminary data.</text>
</comment>
<dbReference type="Proteomes" id="UP000652231">
    <property type="component" value="Unassembled WGS sequence"/>
</dbReference>
<evidence type="ECO:0000313" key="5">
    <source>
        <dbReference type="EMBL" id="GGD87110.1"/>
    </source>
</evidence>